<reference evidence="4 5" key="1">
    <citation type="journal article" date="2018" name="BMC Genomics">
        <title>Genomic comparison of Trypanosoma conorhini and Trypanosoma rangeli to Trypanosoma cruzi strains of high and low virulence.</title>
        <authorList>
            <person name="Bradwell K.R."/>
            <person name="Koparde V.N."/>
            <person name="Matveyev A.V."/>
            <person name="Serrano M.G."/>
            <person name="Alves J.M."/>
            <person name="Parikh H."/>
            <person name="Huang B."/>
            <person name="Lee V."/>
            <person name="Espinosa-Alvarez O."/>
            <person name="Ortiz P.A."/>
            <person name="Costa-Martins A.G."/>
            <person name="Teixeira M.M."/>
            <person name="Buck G.A."/>
        </authorList>
    </citation>
    <scope>NUCLEOTIDE SEQUENCE [LARGE SCALE GENOMIC DNA]</scope>
    <source>
        <strain evidence="4 5">AM80</strain>
    </source>
</reference>
<dbReference type="RefSeq" id="XP_029241379.1">
    <property type="nucleotide sequence ID" value="XM_029378761.1"/>
</dbReference>
<dbReference type="Gene3D" id="1.10.1040.10">
    <property type="entry name" value="N-(1-d-carboxylethyl)-l-norvaline Dehydrogenase, domain 2"/>
    <property type="match status" value="1"/>
</dbReference>
<evidence type="ECO:0000259" key="2">
    <source>
        <dbReference type="Pfam" id="PF03446"/>
    </source>
</evidence>
<protein>
    <submittedName>
        <fullName evidence="4">Dehydrogenase-like protein</fullName>
        <ecNumber evidence="4">1.1.1.44</ecNumber>
    </submittedName>
</protein>
<dbReference type="GO" id="GO:0051287">
    <property type="term" value="F:NAD binding"/>
    <property type="evidence" value="ECO:0007669"/>
    <property type="project" value="InterPro"/>
</dbReference>
<dbReference type="GO" id="GO:0050661">
    <property type="term" value="F:NADP binding"/>
    <property type="evidence" value="ECO:0007669"/>
    <property type="project" value="InterPro"/>
</dbReference>
<dbReference type="PANTHER" id="PTHR43060:SF14">
    <property type="entry name" value="DEHYDROGENASE-LIKE PROTEIN"/>
    <property type="match status" value="1"/>
</dbReference>
<feature type="compositionally biased region" description="Polar residues" evidence="1">
    <location>
        <begin position="375"/>
        <end position="385"/>
    </location>
</feature>
<dbReference type="GO" id="GO:0004616">
    <property type="term" value="F:phosphogluconate dehydrogenase (decarboxylating) activity"/>
    <property type="evidence" value="ECO:0007669"/>
    <property type="project" value="UniProtKB-EC"/>
</dbReference>
<dbReference type="Proteomes" id="UP000283634">
    <property type="component" value="Unassembled WGS sequence"/>
</dbReference>
<organism evidence="4 5">
    <name type="scientific">Trypanosoma rangeli</name>
    <dbReference type="NCBI Taxonomy" id="5698"/>
    <lineage>
        <taxon>Eukaryota</taxon>
        <taxon>Discoba</taxon>
        <taxon>Euglenozoa</taxon>
        <taxon>Kinetoplastea</taxon>
        <taxon>Metakinetoplastina</taxon>
        <taxon>Trypanosomatida</taxon>
        <taxon>Trypanosomatidae</taxon>
        <taxon>Trypanosoma</taxon>
        <taxon>Herpetosoma</taxon>
    </lineage>
</organism>
<dbReference type="GeneID" id="40325662"/>
<dbReference type="InterPro" id="IPR008927">
    <property type="entry name" value="6-PGluconate_DH-like_C_sf"/>
</dbReference>
<dbReference type="SUPFAM" id="SSF51735">
    <property type="entry name" value="NAD(P)-binding Rossmann-fold domains"/>
    <property type="match status" value="1"/>
</dbReference>
<dbReference type="EC" id="1.1.1.44" evidence="4"/>
<dbReference type="InterPro" id="IPR013328">
    <property type="entry name" value="6PGD_dom2"/>
</dbReference>
<evidence type="ECO:0000313" key="5">
    <source>
        <dbReference type="Proteomes" id="UP000283634"/>
    </source>
</evidence>
<proteinExistence type="predicted"/>
<accession>A0A422NXA0</accession>
<comment type="caution">
    <text evidence="4">The sequence shown here is derived from an EMBL/GenBank/DDBJ whole genome shotgun (WGS) entry which is preliminary data.</text>
</comment>
<keyword evidence="4" id="KW-0560">Oxidoreductase</keyword>
<dbReference type="InterPro" id="IPR036291">
    <property type="entry name" value="NAD(P)-bd_dom_sf"/>
</dbReference>
<evidence type="ECO:0000259" key="3">
    <source>
        <dbReference type="Pfam" id="PF14833"/>
    </source>
</evidence>
<dbReference type="InterPro" id="IPR006115">
    <property type="entry name" value="6PGDH_NADP-bd"/>
</dbReference>
<dbReference type="OMA" id="TCAMRIH"/>
<evidence type="ECO:0000256" key="1">
    <source>
        <dbReference type="SAM" id="MobiDB-lite"/>
    </source>
</evidence>
<feature type="domain" description="6-phosphogluconate dehydrogenase NADP-binding" evidence="2">
    <location>
        <begin position="45"/>
        <end position="216"/>
    </location>
</feature>
<gene>
    <name evidence="4" type="ORF">TraAM80_01729</name>
</gene>
<feature type="region of interest" description="Disordered" evidence="1">
    <location>
        <begin position="370"/>
        <end position="401"/>
    </location>
</feature>
<dbReference type="Gene3D" id="3.40.50.720">
    <property type="entry name" value="NAD(P)-binding Rossmann-like Domain"/>
    <property type="match status" value="1"/>
</dbReference>
<dbReference type="PANTHER" id="PTHR43060">
    <property type="entry name" value="3-HYDROXYISOBUTYRATE DEHYDROGENASE-LIKE 1, MITOCHONDRIAL-RELATED"/>
    <property type="match status" value="1"/>
</dbReference>
<dbReference type="InterPro" id="IPR029154">
    <property type="entry name" value="HIBADH-like_NADP-bd"/>
</dbReference>
<dbReference type="AlphaFoldDB" id="A0A422NXA0"/>
<dbReference type="SUPFAM" id="SSF48179">
    <property type="entry name" value="6-phosphogluconate dehydrogenase C-terminal domain-like"/>
    <property type="match status" value="1"/>
</dbReference>
<dbReference type="EMBL" id="MKGL01000036">
    <property type="protein sequence ID" value="RNF10153.1"/>
    <property type="molecule type" value="Genomic_DNA"/>
</dbReference>
<evidence type="ECO:0000313" key="4">
    <source>
        <dbReference type="EMBL" id="RNF10153.1"/>
    </source>
</evidence>
<name>A0A422NXA0_TRYRA</name>
<dbReference type="OrthoDB" id="435038at2759"/>
<dbReference type="Pfam" id="PF14833">
    <property type="entry name" value="NAD_binding_11"/>
    <property type="match status" value="1"/>
</dbReference>
<sequence>MNLTLFYLGSGTGGEIFAFTGGIRVVPGRTLPCWCGMAAIKRSLNVGVVGMGNMGVPIARNLGFKARSAMYLQIHSRTLSKARRVCDDLSVDGASCAMRIHDRYSTMTKWCDVMLLVLADVRAARHALLEDSEALIRNARKGQIIVDHTTVDIETSRECAYEAERRGAHFLDAPMSGSPRACFNGQLVLMVGGHAESFQKMLPIFHMYADNVHHMGVSGSGSATKMITQALVASHNAAAAEALIMAHRLGVEDQNKLVQVLDASWGSSTMLRRNAALLQDLVRNPDKAPPTSTASVDRLLEDLALLDTSLPKRAGATTLADDADADEPFPVLDTALRSLAAASDAGMGDRDIATVVHYVQAGELELRNRRATMPGSDNSAGQNAVETRDTQPVEFGQEDFY</sequence>
<dbReference type="Pfam" id="PF03446">
    <property type="entry name" value="NAD_binding_2"/>
    <property type="match status" value="1"/>
</dbReference>
<keyword evidence="5" id="KW-1185">Reference proteome</keyword>
<feature type="domain" description="3-hydroxyisobutyrate dehydrogenase-like NAD-binding" evidence="3">
    <location>
        <begin position="219"/>
        <end position="357"/>
    </location>
</feature>